<dbReference type="Pfam" id="PF12773">
    <property type="entry name" value="DZR"/>
    <property type="match status" value="1"/>
</dbReference>
<feature type="compositionally biased region" description="Polar residues" evidence="1">
    <location>
        <begin position="57"/>
        <end position="66"/>
    </location>
</feature>
<sequence>MSKITFRADDDLVGQLEEFEGSKSEVMREALRTYLENTGAMHEGGNGSLNNDLNSDTTHNATGNKNHTGESPGRKVTVNIVLDDEPDIVYANKQEDAVATATGEPDTAIDAEVNRKTSNSEEISECNKCGKALIDGHVYCPNCGEKAAHRVFCECGDEIQSDWAFCPSCGRRTSAADVLKNSS</sequence>
<dbReference type="EMBL" id="EF583988">
    <property type="protein sequence ID" value="ABQ75895.1"/>
    <property type="molecule type" value="Genomic_DNA"/>
</dbReference>
<evidence type="ECO:0000259" key="2">
    <source>
        <dbReference type="Pfam" id="PF12773"/>
    </source>
</evidence>
<protein>
    <recommendedName>
        <fullName evidence="2">DZANK-type domain-containing protein</fullName>
    </recommendedName>
</protein>
<dbReference type="AlphaFoldDB" id="A5YSD8"/>
<evidence type="ECO:0000256" key="1">
    <source>
        <dbReference type="SAM" id="MobiDB-lite"/>
    </source>
</evidence>
<accession>A5YSD8</accession>
<feature type="region of interest" description="Disordered" evidence="1">
    <location>
        <begin position="39"/>
        <end position="74"/>
    </location>
</feature>
<organism evidence="3">
    <name type="scientific">uncultured haloarchaeon</name>
    <dbReference type="NCBI Taxonomy" id="160804"/>
    <lineage>
        <taxon>Archaea</taxon>
        <taxon>Methanobacteriati</taxon>
        <taxon>Methanobacteriota</taxon>
        <taxon>Stenosarchaea group</taxon>
        <taxon>Halobacteria</taxon>
        <taxon>Halobacteriales</taxon>
        <taxon>Halobacteriaceae</taxon>
        <taxon>environmental samples</taxon>
    </lineage>
</organism>
<name>A5YSD8_9EURY</name>
<evidence type="ECO:0000313" key="3">
    <source>
        <dbReference type="EMBL" id="ABQ75895.1"/>
    </source>
</evidence>
<dbReference type="InterPro" id="IPR025874">
    <property type="entry name" value="DZR"/>
</dbReference>
<feature type="domain" description="DZANK-type" evidence="2">
    <location>
        <begin position="126"/>
        <end position="170"/>
    </location>
</feature>
<proteinExistence type="predicted"/>
<reference evidence="3" key="1">
    <citation type="journal article" date="2007" name="ISME J.">
        <title>Genomic plasticity in prokaryotes: the case of the square haloarchaeon.</title>
        <authorList>
            <person name="Cuadros-Orellana S."/>
            <person name="Martin-Cuadrado A.B."/>
            <person name="Legault B."/>
            <person name="D'Auria G."/>
            <person name="Zhaxybayeva O."/>
            <person name="Papke R.T."/>
            <person name="Rodriguez-Valera F."/>
        </authorList>
    </citation>
    <scope>NUCLEOTIDE SEQUENCE</scope>
</reference>